<name>A0A1Z5KMH2_FISSO</name>
<dbReference type="PANTHER" id="PTHR21530">
    <property type="entry name" value="PHEROMONE SHUTDOWN PROTEIN"/>
    <property type="match status" value="1"/>
</dbReference>
<dbReference type="InParanoid" id="A0A1Z5KMH2"/>
<evidence type="ECO:0000313" key="2">
    <source>
        <dbReference type="Proteomes" id="UP000198406"/>
    </source>
</evidence>
<protein>
    <recommendedName>
        <fullName evidence="3">TraB domain-containing protein</fullName>
    </recommendedName>
</protein>
<keyword evidence="2" id="KW-1185">Reference proteome</keyword>
<reference evidence="1 2" key="1">
    <citation type="journal article" date="2015" name="Plant Cell">
        <title>Oil accumulation by the oleaginous diatom Fistulifera solaris as revealed by the genome and transcriptome.</title>
        <authorList>
            <person name="Tanaka T."/>
            <person name="Maeda Y."/>
            <person name="Veluchamy A."/>
            <person name="Tanaka M."/>
            <person name="Abida H."/>
            <person name="Marechal E."/>
            <person name="Bowler C."/>
            <person name="Muto M."/>
            <person name="Sunaga Y."/>
            <person name="Tanaka M."/>
            <person name="Yoshino T."/>
            <person name="Taniguchi T."/>
            <person name="Fukuda Y."/>
            <person name="Nemoto M."/>
            <person name="Matsumoto M."/>
            <person name="Wong P.S."/>
            <person name="Aburatani S."/>
            <person name="Fujibuchi W."/>
        </authorList>
    </citation>
    <scope>NUCLEOTIDE SEQUENCE [LARGE SCALE GENOMIC DNA]</scope>
    <source>
        <strain evidence="1 2">JPCC DA0580</strain>
    </source>
</reference>
<proteinExistence type="predicted"/>
<evidence type="ECO:0008006" key="3">
    <source>
        <dbReference type="Google" id="ProtNLM"/>
    </source>
</evidence>
<dbReference type="CDD" id="cd14726">
    <property type="entry name" value="TraB_PrgY-like"/>
    <property type="match status" value="1"/>
</dbReference>
<dbReference type="InterPro" id="IPR002816">
    <property type="entry name" value="TraB/PrgY/GumN_fam"/>
</dbReference>
<dbReference type="OrthoDB" id="45039at2759"/>
<dbReference type="EMBL" id="BDSP01000255">
    <property type="protein sequence ID" value="GAX27347.1"/>
    <property type="molecule type" value="Genomic_DNA"/>
</dbReference>
<dbReference type="InterPro" id="IPR046345">
    <property type="entry name" value="TraB_PrgY-like"/>
</dbReference>
<comment type="caution">
    <text evidence="1">The sequence shown here is derived from an EMBL/GenBank/DDBJ whole genome shotgun (WGS) entry which is preliminary data.</text>
</comment>
<sequence>MLRTERREPKRVVIFLLLLSVCSTSGVFRRPLTKGWHKVNVPIPGLWGKSQDARILDSATNRTFCTRSRSIASAFRVVRGGALVERVTSMEDISTNTTITKTTTTNSQSSIPAWKKTLPKPLCDKGPKTLQRLRLGNSIIYLLGTAHVSNDSSAETAILLDAVNPDCILVELCDARVPLLEGSSESLQNETNASFWEKIKMNQQSSNSTRLQSMCTVLLTSVQEDYANDLGVELGGEFRRAHQYWLEKPNCHLILGDRPLSLTLVRAWESLSWFGKVKVMLGLLWSSFRKPDPEELREWLRSILRDETDVLTESFLELRRHFPTLYTTIIEERDAWLAAKLVQTVRALQFTRRESTVVAIVGAGHMPGILQWLTAPPHASTPEEILSPLTVTRKWANDEVVQQTVAPAWIHEVSELNRET</sequence>
<gene>
    <name evidence="1" type="ORF">FisN_23Lh078</name>
</gene>
<dbReference type="PANTHER" id="PTHR21530:SF7">
    <property type="entry name" value="TRAB DOMAIN-CONTAINING PROTEIN"/>
    <property type="match status" value="1"/>
</dbReference>
<organism evidence="1 2">
    <name type="scientific">Fistulifera solaris</name>
    <name type="common">Oleaginous diatom</name>
    <dbReference type="NCBI Taxonomy" id="1519565"/>
    <lineage>
        <taxon>Eukaryota</taxon>
        <taxon>Sar</taxon>
        <taxon>Stramenopiles</taxon>
        <taxon>Ochrophyta</taxon>
        <taxon>Bacillariophyta</taxon>
        <taxon>Bacillariophyceae</taxon>
        <taxon>Bacillariophycidae</taxon>
        <taxon>Naviculales</taxon>
        <taxon>Naviculaceae</taxon>
        <taxon>Fistulifera</taxon>
    </lineage>
</organism>
<evidence type="ECO:0000313" key="1">
    <source>
        <dbReference type="EMBL" id="GAX27347.1"/>
    </source>
</evidence>
<dbReference type="AlphaFoldDB" id="A0A1Z5KMH2"/>
<dbReference type="Proteomes" id="UP000198406">
    <property type="component" value="Unassembled WGS sequence"/>
</dbReference>
<dbReference type="Pfam" id="PF01963">
    <property type="entry name" value="TraB_PrgY_gumN"/>
    <property type="match status" value="1"/>
</dbReference>
<accession>A0A1Z5KMH2</accession>